<dbReference type="PROSITE" id="PS00708">
    <property type="entry name" value="PRO_ENDOPEP_SER"/>
    <property type="match status" value="1"/>
</dbReference>
<feature type="domain" description="Peptidase S9 prolyl oligopeptidase catalytic" evidence="5">
    <location>
        <begin position="339"/>
        <end position="537"/>
    </location>
</feature>
<evidence type="ECO:0000256" key="4">
    <source>
        <dbReference type="ARBA" id="ARBA00022801"/>
    </source>
</evidence>
<dbReference type="GO" id="GO:0006508">
    <property type="term" value="P:proteolysis"/>
    <property type="evidence" value="ECO:0007669"/>
    <property type="project" value="UniProtKB-KW"/>
</dbReference>
<proteinExistence type="predicted"/>
<dbReference type="PANTHER" id="PTHR11731">
    <property type="entry name" value="PROTEASE FAMILY S9B,C DIPEPTIDYL-PEPTIDASE IV-RELATED"/>
    <property type="match status" value="1"/>
</dbReference>
<comment type="subcellular location">
    <subcellularLocation>
        <location evidence="1">Cell projection</location>
        <location evidence="1">Invadopodium membrane</location>
        <topology evidence="1">Single-pass type II membrane protein</topology>
    </subcellularLocation>
    <subcellularLocation>
        <location evidence="2">Cell projection</location>
        <location evidence="2">Lamellipodium membrane</location>
        <topology evidence="2">Single-pass type II membrane protein</topology>
    </subcellularLocation>
</comment>
<dbReference type="InterPro" id="IPR002471">
    <property type="entry name" value="Pept_S9_AS"/>
</dbReference>
<dbReference type="AlphaFoldDB" id="A0A8C4Z3M3"/>
<evidence type="ECO:0000256" key="3">
    <source>
        <dbReference type="ARBA" id="ARBA00022670"/>
    </source>
</evidence>
<sequence>MSNFTKQWRHSYYATYTIYDVVNRQFVDTGIQDNVQFLAWAPEGNGLAYVWENDVYVMSNAISPAKRVTNNGEHNVILNGIPDWVYEEEMYSSNQALWWSPGGKNVAYAQFNDTGVHNIEYSWYGEEQYPTTVVIPYPKPGTPNPVAKLFVVNANDPRTVIDHYLATVTWVTDDRLAVQWLKRKQEYLLLQIYHLVMGSWVTQEFSPDEPVFAADESYYLVMSNSYGYKHIHHVVGVSGGLFCFYHCLTCTFHKDCQYNSASFSYNASFYRVSCQGASTHLLTGEVIFTLFLLFLFFPADIEYQMTLPPGFSESNKYPLLVDVYAGPCSQKADYRYRLGWSEYLASTENIIVASFDGRGSGYRGDKLMHAIYRRLGTFEVEDQIAAVQEITKKGFIDEGRIAIWGWSYGGYVTSMALGAGSGVFKCGMAVAPVSKWEYYDSIYTERYMNELKDNKHFYMNSTVTARAKEFHSVQYLLVHGLADDNVHFQQAAQISKALVEEEVDFEAMWYTDKDHGLEGAANEHVYTQLSHFLLRCFA</sequence>
<evidence type="ECO:0000313" key="8">
    <source>
        <dbReference type="Proteomes" id="UP000694546"/>
    </source>
</evidence>
<dbReference type="Pfam" id="PF00326">
    <property type="entry name" value="Peptidase_S9"/>
    <property type="match status" value="1"/>
</dbReference>
<dbReference type="InterPro" id="IPR002469">
    <property type="entry name" value="Peptidase_S9B_N"/>
</dbReference>
<accession>A0A8C4Z3M3</accession>
<dbReference type="SUPFAM" id="SSF82171">
    <property type="entry name" value="DPP6 N-terminal domain-like"/>
    <property type="match status" value="1"/>
</dbReference>
<evidence type="ECO:0000256" key="2">
    <source>
        <dbReference type="ARBA" id="ARBA00004485"/>
    </source>
</evidence>
<dbReference type="Gene3D" id="2.140.10.30">
    <property type="entry name" value="Dipeptidylpeptidase IV, N-terminal domain"/>
    <property type="match status" value="1"/>
</dbReference>
<reference evidence="7" key="1">
    <citation type="submission" date="2025-08" db="UniProtKB">
        <authorList>
            <consortium name="Ensembl"/>
        </authorList>
    </citation>
    <scope>IDENTIFICATION</scope>
</reference>
<protein>
    <submittedName>
        <fullName evidence="7">Uncharacterized protein</fullName>
    </submittedName>
</protein>
<dbReference type="GO" id="GO:0004252">
    <property type="term" value="F:serine-type endopeptidase activity"/>
    <property type="evidence" value="ECO:0007669"/>
    <property type="project" value="InterPro"/>
</dbReference>
<dbReference type="SUPFAM" id="SSF53474">
    <property type="entry name" value="alpha/beta-Hydrolases"/>
    <property type="match status" value="1"/>
</dbReference>
<dbReference type="InterPro" id="IPR029058">
    <property type="entry name" value="AB_hydrolase_fold"/>
</dbReference>
<keyword evidence="3" id="KW-0645">Protease</keyword>
<dbReference type="InterPro" id="IPR050278">
    <property type="entry name" value="Serine_Prot_S9B/DPPIV"/>
</dbReference>
<evidence type="ECO:0000256" key="1">
    <source>
        <dbReference type="ARBA" id="ARBA00004341"/>
    </source>
</evidence>
<organism evidence="7 8">
    <name type="scientific">Gadus morhua</name>
    <name type="common">Atlantic cod</name>
    <dbReference type="NCBI Taxonomy" id="8049"/>
    <lineage>
        <taxon>Eukaryota</taxon>
        <taxon>Metazoa</taxon>
        <taxon>Chordata</taxon>
        <taxon>Craniata</taxon>
        <taxon>Vertebrata</taxon>
        <taxon>Euteleostomi</taxon>
        <taxon>Actinopterygii</taxon>
        <taxon>Neopterygii</taxon>
        <taxon>Teleostei</taxon>
        <taxon>Neoteleostei</taxon>
        <taxon>Acanthomorphata</taxon>
        <taxon>Zeiogadaria</taxon>
        <taxon>Gadariae</taxon>
        <taxon>Gadiformes</taxon>
        <taxon>Gadoidei</taxon>
        <taxon>Gadidae</taxon>
        <taxon>Gadus</taxon>
    </lineage>
</organism>
<dbReference type="PANTHER" id="PTHR11731:SF202">
    <property type="entry name" value="DIPEPTIDYL PEPTIDASE FAMILY MEMBER 2"/>
    <property type="match status" value="1"/>
</dbReference>
<evidence type="ECO:0000259" key="6">
    <source>
        <dbReference type="Pfam" id="PF00930"/>
    </source>
</evidence>
<dbReference type="Gene3D" id="3.40.50.1820">
    <property type="entry name" value="alpha/beta hydrolase"/>
    <property type="match status" value="1"/>
</dbReference>
<dbReference type="Ensembl" id="ENSGMOT00000004424.2">
    <property type="protein sequence ID" value="ENSGMOP00000004292.2"/>
    <property type="gene ID" value="ENSGMOG00000003999.2"/>
</dbReference>
<dbReference type="Pfam" id="PF00930">
    <property type="entry name" value="DPPIV_N"/>
    <property type="match status" value="1"/>
</dbReference>
<dbReference type="GO" id="GO:0031258">
    <property type="term" value="C:lamellipodium membrane"/>
    <property type="evidence" value="ECO:0007669"/>
    <property type="project" value="UniProtKB-SubCell"/>
</dbReference>
<dbReference type="GeneTree" id="ENSGT00940000163944"/>
<evidence type="ECO:0000259" key="5">
    <source>
        <dbReference type="Pfam" id="PF00326"/>
    </source>
</evidence>
<feature type="domain" description="Dipeptidylpeptidase IV N-terminal" evidence="6">
    <location>
        <begin position="2"/>
        <end position="234"/>
    </location>
</feature>
<evidence type="ECO:0000313" key="7">
    <source>
        <dbReference type="Ensembl" id="ENSGMOP00000004292.2"/>
    </source>
</evidence>
<dbReference type="GO" id="GO:0008239">
    <property type="term" value="F:dipeptidyl-peptidase activity"/>
    <property type="evidence" value="ECO:0007669"/>
    <property type="project" value="TreeGrafter"/>
</dbReference>
<keyword evidence="4" id="KW-0378">Hydrolase</keyword>
<reference evidence="7" key="2">
    <citation type="submission" date="2025-09" db="UniProtKB">
        <authorList>
            <consortium name="Ensembl"/>
        </authorList>
    </citation>
    <scope>IDENTIFICATION</scope>
</reference>
<dbReference type="OMA" id="FYLIHGT"/>
<keyword evidence="8" id="KW-1185">Reference proteome</keyword>
<name>A0A8C4Z3M3_GADMO</name>
<dbReference type="InterPro" id="IPR001375">
    <property type="entry name" value="Peptidase_S9_cat"/>
</dbReference>
<dbReference type="Proteomes" id="UP000694546">
    <property type="component" value="Chromosome 4"/>
</dbReference>